<reference evidence="2 3" key="1">
    <citation type="journal article" date="2020" name="Cell">
        <title>Large-Scale Comparative Analyses of Tick Genomes Elucidate Their Genetic Diversity and Vector Capacities.</title>
        <authorList>
            <consortium name="Tick Genome and Microbiome Consortium (TIGMIC)"/>
            <person name="Jia N."/>
            <person name="Wang J."/>
            <person name="Shi W."/>
            <person name="Du L."/>
            <person name="Sun Y."/>
            <person name="Zhan W."/>
            <person name="Jiang J.F."/>
            <person name="Wang Q."/>
            <person name="Zhang B."/>
            <person name="Ji P."/>
            <person name="Bell-Sakyi L."/>
            <person name="Cui X.M."/>
            <person name="Yuan T.T."/>
            <person name="Jiang B.G."/>
            <person name="Yang W.F."/>
            <person name="Lam T.T."/>
            <person name="Chang Q.C."/>
            <person name="Ding S.J."/>
            <person name="Wang X.J."/>
            <person name="Zhu J.G."/>
            <person name="Ruan X.D."/>
            <person name="Zhao L."/>
            <person name="Wei J.T."/>
            <person name="Ye R.Z."/>
            <person name="Que T.C."/>
            <person name="Du C.H."/>
            <person name="Zhou Y.H."/>
            <person name="Cheng J.X."/>
            <person name="Dai P.F."/>
            <person name="Guo W.B."/>
            <person name="Han X.H."/>
            <person name="Huang E.J."/>
            <person name="Li L.F."/>
            <person name="Wei W."/>
            <person name="Gao Y.C."/>
            <person name="Liu J.Z."/>
            <person name="Shao H.Z."/>
            <person name="Wang X."/>
            <person name="Wang C.C."/>
            <person name="Yang T.C."/>
            <person name="Huo Q.B."/>
            <person name="Li W."/>
            <person name="Chen H.Y."/>
            <person name="Chen S.E."/>
            <person name="Zhou L.G."/>
            <person name="Ni X.B."/>
            <person name="Tian J.H."/>
            <person name="Sheng Y."/>
            <person name="Liu T."/>
            <person name="Pan Y.S."/>
            <person name="Xia L.Y."/>
            <person name="Li J."/>
            <person name="Zhao F."/>
            <person name="Cao W.C."/>
        </authorList>
    </citation>
    <scope>NUCLEOTIDE SEQUENCE [LARGE SCALE GENOMIC DNA]</scope>
    <source>
        <strain evidence="2">HaeL-2018</strain>
    </source>
</reference>
<dbReference type="OrthoDB" id="2261376at2759"/>
<name>A0A9J6GBP1_HAELO</name>
<dbReference type="VEuPathDB" id="VectorBase:HLOH_041199"/>
<comment type="caution">
    <text evidence="2">The sequence shown here is derived from an EMBL/GenBank/DDBJ whole genome shotgun (WGS) entry which is preliminary data.</text>
</comment>
<keyword evidence="1" id="KW-0472">Membrane</keyword>
<proteinExistence type="predicted"/>
<dbReference type="AlphaFoldDB" id="A0A9J6GBP1"/>
<evidence type="ECO:0000256" key="1">
    <source>
        <dbReference type="SAM" id="Phobius"/>
    </source>
</evidence>
<evidence type="ECO:0000313" key="2">
    <source>
        <dbReference type="EMBL" id="KAH9371816.1"/>
    </source>
</evidence>
<keyword evidence="1" id="KW-0812">Transmembrane</keyword>
<sequence length="108" mass="12267">MILLAKVTSYFIGREKETSRFRNAYAGGLIPPFHFVRRKVSGTAAQWYPGDRWDYDIADRRDSIVSRFNLVCDRQYLYGLSFVAAILANAVFSPLAGFRLRSLRAGSP</sequence>
<protein>
    <submittedName>
        <fullName evidence="2">Uncharacterized protein</fullName>
    </submittedName>
</protein>
<evidence type="ECO:0000313" key="3">
    <source>
        <dbReference type="Proteomes" id="UP000821853"/>
    </source>
</evidence>
<organism evidence="2 3">
    <name type="scientific">Haemaphysalis longicornis</name>
    <name type="common">Bush tick</name>
    <dbReference type="NCBI Taxonomy" id="44386"/>
    <lineage>
        <taxon>Eukaryota</taxon>
        <taxon>Metazoa</taxon>
        <taxon>Ecdysozoa</taxon>
        <taxon>Arthropoda</taxon>
        <taxon>Chelicerata</taxon>
        <taxon>Arachnida</taxon>
        <taxon>Acari</taxon>
        <taxon>Parasitiformes</taxon>
        <taxon>Ixodida</taxon>
        <taxon>Ixodoidea</taxon>
        <taxon>Ixodidae</taxon>
        <taxon>Haemaphysalinae</taxon>
        <taxon>Haemaphysalis</taxon>
    </lineage>
</organism>
<gene>
    <name evidence="2" type="ORF">HPB48_018443</name>
</gene>
<accession>A0A9J6GBP1</accession>
<feature type="transmembrane region" description="Helical" evidence="1">
    <location>
        <begin position="76"/>
        <end position="98"/>
    </location>
</feature>
<dbReference type="EMBL" id="JABSTR010000005">
    <property type="protein sequence ID" value="KAH9371816.1"/>
    <property type="molecule type" value="Genomic_DNA"/>
</dbReference>
<dbReference type="Proteomes" id="UP000821853">
    <property type="component" value="Chromosome 3"/>
</dbReference>
<keyword evidence="1" id="KW-1133">Transmembrane helix</keyword>
<keyword evidence="3" id="KW-1185">Reference proteome</keyword>